<reference evidence="1 2" key="1">
    <citation type="submission" date="2019-07" db="EMBL/GenBank/DDBJ databases">
        <authorList>
            <person name="Jastrzebski P J."/>
            <person name="Paukszto L."/>
            <person name="Jastrzebski P J."/>
        </authorList>
    </citation>
    <scope>NUCLEOTIDE SEQUENCE [LARGE SCALE GENOMIC DNA]</scope>
    <source>
        <strain evidence="1 2">WMS-il1</strain>
    </source>
</reference>
<evidence type="ECO:0000313" key="2">
    <source>
        <dbReference type="Proteomes" id="UP000321570"/>
    </source>
</evidence>
<name>A0A564YSS5_HYMDI</name>
<accession>A0A564YSS5</accession>
<keyword evidence="2" id="KW-1185">Reference proteome</keyword>
<protein>
    <submittedName>
        <fullName evidence="1">Uncharacterized protein</fullName>
    </submittedName>
</protein>
<proteinExistence type="predicted"/>
<dbReference type="Proteomes" id="UP000321570">
    <property type="component" value="Unassembled WGS sequence"/>
</dbReference>
<sequence length="115" mass="13246">NLRVSYGILQRRADYHSLATQLSNYGDTEVRFSSVARNNFTRINFSKSTKDPKDQVKNVGILYCNSLIGETLQHDLINTATSVYMLPKFLILLFIFNRQNQILLGFHSNLPLRTH</sequence>
<dbReference type="AlphaFoldDB" id="A0A564YSS5"/>
<evidence type="ECO:0000313" key="1">
    <source>
        <dbReference type="EMBL" id="VUZ50230.1"/>
    </source>
</evidence>
<organism evidence="1 2">
    <name type="scientific">Hymenolepis diminuta</name>
    <name type="common">Rat tapeworm</name>
    <dbReference type="NCBI Taxonomy" id="6216"/>
    <lineage>
        <taxon>Eukaryota</taxon>
        <taxon>Metazoa</taxon>
        <taxon>Spiralia</taxon>
        <taxon>Lophotrochozoa</taxon>
        <taxon>Platyhelminthes</taxon>
        <taxon>Cestoda</taxon>
        <taxon>Eucestoda</taxon>
        <taxon>Cyclophyllidea</taxon>
        <taxon>Hymenolepididae</taxon>
        <taxon>Hymenolepis</taxon>
    </lineage>
</organism>
<dbReference type="EMBL" id="CABIJS010000355">
    <property type="protein sequence ID" value="VUZ50230.1"/>
    <property type="molecule type" value="Genomic_DNA"/>
</dbReference>
<gene>
    <name evidence="1" type="ORF">WMSIL1_LOCUS9212</name>
</gene>
<feature type="non-terminal residue" evidence="1">
    <location>
        <position position="1"/>
    </location>
</feature>